<keyword evidence="2" id="KW-1003">Cell membrane</keyword>
<dbReference type="EMBL" id="KB608766">
    <property type="protein sequence ID" value="EMP23684.1"/>
    <property type="molecule type" value="Genomic_DNA"/>
</dbReference>
<dbReference type="Proteomes" id="UP000031443">
    <property type="component" value="Unassembled WGS sequence"/>
</dbReference>
<dbReference type="PROSITE" id="PS50262">
    <property type="entry name" value="G_PROTEIN_RECEP_F1_2"/>
    <property type="match status" value="1"/>
</dbReference>
<evidence type="ECO:0000256" key="4">
    <source>
        <dbReference type="ARBA" id="ARBA00022692"/>
    </source>
</evidence>
<dbReference type="Gene3D" id="1.20.1070.10">
    <property type="entry name" value="Rhodopsin 7-helix transmembrane proteins"/>
    <property type="match status" value="1"/>
</dbReference>
<keyword evidence="16" id="KW-1185">Reference proteome</keyword>
<dbReference type="STRING" id="8469.M7AH77"/>
<dbReference type="GO" id="GO:0004984">
    <property type="term" value="F:olfactory receptor activity"/>
    <property type="evidence" value="ECO:0007669"/>
    <property type="project" value="InterPro"/>
</dbReference>
<protein>
    <recommendedName>
        <fullName evidence="14">G-protein coupled receptors family 1 profile domain-containing protein</fullName>
    </recommendedName>
</protein>
<keyword evidence="8 13" id="KW-0472">Membrane</keyword>
<keyword evidence="7" id="KW-0297">G-protein coupled receptor</keyword>
<keyword evidence="3" id="KW-0716">Sensory transduction</keyword>
<evidence type="ECO:0000256" key="5">
    <source>
        <dbReference type="ARBA" id="ARBA00022725"/>
    </source>
</evidence>
<keyword evidence="11" id="KW-0325">Glycoprotein</keyword>
<evidence type="ECO:0000313" key="16">
    <source>
        <dbReference type="Proteomes" id="UP000031443"/>
    </source>
</evidence>
<dbReference type="PANTHER" id="PTHR24242:SF359">
    <property type="entry name" value="ODORANT RECEPTOR-RELATED"/>
    <property type="match status" value="1"/>
</dbReference>
<evidence type="ECO:0000256" key="10">
    <source>
        <dbReference type="ARBA" id="ARBA00023170"/>
    </source>
</evidence>
<dbReference type="Pfam" id="PF13853">
    <property type="entry name" value="7tm_4"/>
    <property type="match status" value="1"/>
</dbReference>
<organism evidence="15 16">
    <name type="scientific">Chelonia mydas</name>
    <name type="common">Green sea-turtle</name>
    <name type="synonym">Chelonia agassizi</name>
    <dbReference type="NCBI Taxonomy" id="8469"/>
    <lineage>
        <taxon>Eukaryota</taxon>
        <taxon>Metazoa</taxon>
        <taxon>Chordata</taxon>
        <taxon>Craniata</taxon>
        <taxon>Vertebrata</taxon>
        <taxon>Euteleostomi</taxon>
        <taxon>Archelosauria</taxon>
        <taxon>Testudinata</taxon>
        <taxon>Testudines</taxon>
        <taxon>Cryptodira</taxon>
        <taxon>Durocryptodira</taxon>
        <taxon>Americhelydia</taxon>
        <taxon>Chelonioidea</taxon>
        <taxon>Cheloniidae</taxon>
        <taxon>Chelonia</taxon>
    </lineage>
</organism>
<feature type="transmembrane region" description="Helical" evidence="13">
    <location>
        <begin position="81"/>
        <end position="101"/>
    </location>
</feature>
<gene>
    <name evidence="15" type="ORF">UY3_19254</name>
</gene>
<dbReference type="InterPro" id="IPR050939">
    <property type="entry name" value="Olfactory_GPCR1"/>
</dbReference>
<dbReference type="SUPFAM" id="SSF81321">
    <property type="entry name" value="Family A G protein-coupled receptor-like"/>
    <property type="match status" value="1"/>
</dbReference>
<keyword evidence="9" id="KW-1015">Disulfide bond</keyword>
<keyword evidence="12" id="KW-0807">Transducer</keyword>
<dbReference type="InterPro" id="IPR017452">
    <property type="entry name" value="GPCR_Rhodpsn_7TM"/>
</dbReference>
<evidence type="ECO:0000313" key="15">
    <source>
        <dbReference type="EMBL" id="EMP23684.1"/>
    </source>
</evidence>
<dbReference type="AlphaFoldDB" id="M7AH77"/>
<comment type="subcellular location">
    <subcellularLocation>
        <location evidence="1">Cell membrane</location>
        <topology evidence="1">Multi-pass membrane protein</topology>
    </subcellularLocation>
</comment>
<dbReference type="GO" id="GO:0005886">
    <property type="term" value="C:plasma membrane"/>
    <property type="evidence" value="ECO:0007669"/>
    <property type="project" value="UniProtKB-SubCell"/>
</dbReference>
<evidence type="ECO:0000256" key="1">
    <source>
        <dbReference type="ARBA" id="ARBA00004651"/>
    </source>
</evidence>
<proteinExistence type="predicted"/>
<evidence type="ECO:0000256" key="6">
    <source>
        <dbReference type="ARBA" id="ARBA00022989"/>
    </source>
</evidence>
<name>M7AH77_CHEMY</name>
<evidence type="ECO:0000256" key="3">
    <source>
        <dbReference type="ARBA" id="ARBA00022606"/>
    </source>
</evidence>
<feature type="domain" description="G-protein coupled receptors family 1 profile" evidence="14">
    <location>
        <begin position="1"/>
        <end position="99"/>
    </location>
</feature>
<evidence type="ECO:0000256" key="11">
    <source>
        <dbReference type="ARBA" id="ARBA00023180"/>
    </source>
</evidence>
<keyword evidence="4 13" id="KW-0812">Transmembrane</keyword>
<dbReference type="GO" id="GO:0004930">
    <property type="term" value="F:G protein-coupled receptor activity"/>
    <property type="evidence" value="ECO:0007669"/>
    <property type="project" value="UniProtKB-KW"/>
</dbReference>
<keyword evidence="10" id="KW-0675">Receptor</keyword>
<keyword evidence="6 13" id="KW-1133">Transmembrane helix</keyword>
<evidence type="ECO:0000256" key="12">
    <source>
        <dbReference type="ARBA" id="ARBA00023224"/>
    </source>
</evidence>
<feature type="transmembrane region" description="Helical" evidence="13">
    <location>
        <begin position="47"/>
        <end position="69"/>
    </location>
</feature>
<accession>M7AH77</accession>
<evidence type="ECO:0000256" key="2">
    <source>
        <dbReference type="ARBA" id="ARBA00022475"/>
    </source>
</evidence>
<dbReference type="PRINTS" id="PR00245">
    <property type="entry name" value="OLFACTORYR"/>
</dbReference>
<evidence type="ECO:0000256" key="9">
    <source>
        <dbReference type="ARBA" id="ARBA00023157"/>
    </source>
</evidence>
<sequence length="127" mass="14002">MTWAALADFVAALFILLILLSVIILSYACIISTILHIPSTWGCQKAFSTCASHLIVVVIFYAASIFIYVQPQALPSYNTNNIVSALYAIVVPLVNPITYCLRNKEVKEALKKTLISKGVPPQKHQHT</sequence>
<dbReference type="PANTHER" id="PTHR24242">
    <property type="entry name" value="G-PROTEIN COUPLED RECEPTOR"/>
    <property type="match status" value="1"/>
</dbReference>
<evidence type="ECO:0000259" key="14">
    <source>
        <dbReference type="PROSITE" id="PS50262"/>
    </source>
</evidence>
<feature type="transmembrane region" description="Helical" evidence="13">
    <location>
        <begin position="12"/>
        <end position="35"/>
    </location>
</feature>
<reference evidence="16" key="1">
    <citation type="journal article" date="2013" name="Nat. Genet.">
        <title>The draft genomes of soft-shell turtle and green sea turtle yield insights into the development and evolution of the turtle-specific body plan.</title>
        <authorList>
            <person name="Wang Z."/>
            <person name="Pascual-Anaya J."/>
            <person name="Zadissa A."/>
            <person name="Li W."/>
            <person name="Niimura Y."/>
            <person name="Huang Z."/>
            <person name="Li C."/>
            <person name="White S."/>
            <person name="Xiong Z."/>
            <person name="Fang D."/>
            <person name="Wang B."/>
            <person name="Ming Y."/>
            <person name="Chen Y."/>
            <person name="Zheng Y."/>
            <person name="Kuraku S."/>
            <person name="Pignatelli M."/>
            <person name="Herrero J."/>
            <person name="Beal K."/>
            <person name="Nozawa M."/>
            <person name="Li Q."/>
            <person name="Wang J."/>
            <person name="Zhang H."/>
            <person name="Yu L."/>
            <person name="Shigenobu S."/>
            <person name="Wang J."/>
            <person name="Liu J."/>
            <person name="Flicek P."/>
            <person name="Searle S."/>
            <person name="Wang J."/>
            <person name="Kuratani S."/>
            <person name="Yin Y."/>
            <person name="Aken B."/>
            <person name="Zhang G."/>
            <person name="Irie N."/>
        </authorList>
    </citation>
    <scope>NUCLEOTIDE SEQUENCE [LARGE SCALE GENOMIC DNA]</scope>
</reference>
<keyword evidence="5" id="KW-0552">Olfaction</keyword>
<evidence type="ECO:0000256" key="8">
    <source>
        <dbReference type="ARBA" id="ARBA00023136"/>
    </source>
</evidence>
<evidence type="ECO:0000256" key="13">
    <source>
        <dbReference type="SAM" id="Phobius"/>
    </source>
</evidence>
<dbReference type="InterPro" id="IPR000725">
    <property type="entry name" value="Olfact_rcpt"/>
</dbReference>
<evidence type="ECO:0000256" key="7">
    <source>
        <dbReference type="ARBA" id="ARBA00023040"/>
    </source>
</evidence>